<feature type="region of interest" description="Disordered" evidence="8">
    <location>
        <begin position="746"/>
        <end position="782"/>
    </location>
</feature>
<keyword evidence="6" id="KW-0067">ATP-binding</keyword>
<name>A0AA40CY97_9PEZI</name>
<evidence type="ECO:0000259" key="11">
    <source>
        <dbReference type="PROSITE" id="PS51194"/>
    </source>
</evidence>
<proteinExistence type="predicted"/>
<feature type="compositionally biased region" description="Low complexity" evidence="8">
    <location>
        <begin position="1215"/>
        <end position="1238"/>
    </location>
</feature>
<evidence type="ECO:0000313" key="13">
    <source>
        <dbReference type="Proteomes" id="UP001174997"/>
    </source>
</evidence>
<dbReference type="InterPro" id="IPR018957">
    <property type="entry name" value="Znf_C3HC4_RING-type"/>
</dbReference>
<dbReference type="SUPFAM" id="SSF57850">
    <property type="entry name" value="RING/U-box"/>
    <property type="match status" value="1"/>
</dbReference>
<dbReference type="InterPro" id="IPR014001">
    <property type="entry name" value="Helicase_ATP-bd"/>
</dbReference>
<dbReference type="PROSITE" id="PS51192">
    <property type="entry name" value="HELICASE_ATP_BIND_1"/>
    <property type="match status" value="1"/>
</dbReference>
<dbReference type="GO" id="GO:0005524">
    <property type="term" value="F:ATP binding"/>
    <property type="evidence" value="ECO:0007669"/>
    <property type="project" value="InterPro"/>
</dbReference>
<dbReference type="GO" id="GO:0005634">
    <property type="term" value="C:nucleus"/>
    <property type="evidence" value="ECO:0007669"/>
    <property type="project" value="TreeGrafter"/>
</dbReference>
<evidence type="ECO:0000256" key="7">
    <source>
        <dbReference type="PROSITE-ProRule" id="PRU00175"/>
    </source>
</evidence>
<keyword evidence="5" id="KW-0862">Zinc</keyword>
<keyword evidence="2" id="KW-0547">Nucleotide-binding</keyword>
<dbReference type="GO" id="GO:0006974">
    <property type="term" value="P:DNA damage response"/>
    <property type="evidence" value="ECO:0007669"/>
    <property type="project" value="TreeGrafter"/>
</dbReference>
<organism evidence="12 13">
    <name type="scientific">Cercophora samala</name>
    <dbReference type="NCBI Taxonomy" id="330535"/>
    <lineage>
        <taxon>Eukaryota</taxon>
        <taxon>Fungi</taxon>
        <taxon>Dikarya</taxon>
        <taxon>Ascomycota</taxon>
        <taxon>Pezizomycotina</taxon>
        <taxon>Sordariomycetes</taxon>
        <taxon>Sordariomycetidae</taxon>
        <taxon>Sordariales</taxon>
        <taxon>Lasiosphaeriaceae</taxon>
        <taxon>Cercophora</taxon>
    </lineage>
</organism>
<feature type="region of interest" description="Disordered" evidence="8">
    <location>
        <begin position="1211"/>
        <end position="1238"/>
    </location>
</feature>
<dbReference type="InterPro" id="IPR052583">
    <property type="entry name" value="ATP-helicase/E3_Ub-Ligase"/>
</dbReference>
<dbReference type="SMART" id="SM00490">
    <property type="entry name" value="HELICc"/>
    <property type="match status" value="1"/>
</dbReference>
<dbReference type="Pfam" id="PF00271">
    <property type="entry name" value="Helicase_C"/>
    <property type="match status" value="1"/>
</dbReference>
<accession>A0AA40CY97</accession>
<dbReference type="InterPro" id="IPR013083">
    <property type="entry name" value="Znf_RING/FYVE/PHD"/>
</dbReference>
<keyword evidence="13" id="KW-1185">Reference proteome</keyword>
<dbReference type="InterPro" id="IPR001841">
    <property type="entry name" value="Znf_RING"/>
</dbReference>
<dbReference type="PROSITE" id="PS50089">
    <property type="entry name" value="ZF_RING_2"/>
    <property type="match status" value="1"/>
</dbReference>
<keyword evidence="3 7" id="KW-0863">Zinc-finger</keyword>
<dbReference type="Gene3D" id="3.30.40.10">
    <property type="entry name" value="Zinc/RING finger domain, C3HC4 (zinc finger)"/>
    <property type="match status" value="1"/>
</dbReference>
<evidence type="ECO:0000256" key="2">
    <source>
        <dbReference type="ARBA" id="ARBA00022741"/>
    </source>
</evidence>
<dbReference type="SMART" id="SM00487">
    <property type="entry name" value="DEXDc"/>
    <property type="match status" value="1"/>
</dbReference>
<evidence type="ECO:0000259" key="9">
    <source>
        <dbReference type="PROSITE" id="PS50089"/>
    </source>
</evidence>
<dbReference type="Pfam" id="PF26021">
    <property type="entry name" value="Ferritin_C144_05"/>
    <property type="match status" value="1"/>
</dbReference>
<dbReference type="InterPro" id="IPR027417">
    <property type="entry name" value="P-loop_NTPase"/>
</dbReference>
<dbReference type="GO" id="GO:0016787">
    <property type="term" value="F:hydrolase activity"/>
    <property type="evidence" value="ECO:0007669"/>
    <property type="project" value="UniProtKB-KW"/>
</dbReference>
<feature type="region of interest" description="Disordered" evidence="8">
    <location>
        <begin position="1412"/>
        <end position="1432"/>
    </location>
</feature>
<dbReference type="CDD" id="cd18070">
    <property type="entry name" value="DEXQc_SHPRH"/>
    <property type="match status" value="1"/>
</dbReference>
<keyword evidence="12" id="KW-0347">Helicase</keyword>
<keyword evidence="1" id="KW-0479">Metal-binding</keyword>
<dbReference type="Pfam" id="PF00097">
    <property type="entry name" value="zf-C3HC4"/>
    <property type="match status" value="1"/>
</dbReference>
<dbReference type="SMART" id="SM00184">
    <property type="entry name" value="RING"/>
    <property type="match status" value="1"/>
</dbReference>
<evidence type="ECO:0000256" key="3">
    <source>
        <dbReference type="ARBA" id="ARBA00022771"/>
    </source>
</evidence>
<dbReference type="InterPro" id="IPR001650">
    <property type="entry name" value="Helicase_C-like"/>
</dbReference>
<sequence length="1533" mass="170769">MPPKTSRRAQSLAARRSRKPSPAEDAANEGDNVTAFLKHLQSAPLPTSSAQQDSEHPAKRAKTSGYGVITVARESLSLPISEAPDFDYDTLSTSRDISNTIALQVYTAESSQSLVPSSDLQLVIRPRTKSRNSTFYLSFPLRDNNTLSPELRAALNVAHTQGVDPGDEGCLWAAVAMSIQPTGPGLSLELSIEVRWNEQVTVWSSKRAATSPQETLRNVVVSTWYPELALPNDKLSSLSWSPQDFYDAACVPEKEGFDAEVSGMEIPRLEARLYPFQRRAVQWLLKREGVRWSQDAHNGEGGVVPNLPLDAIELPISWSKAQDIDGNTIYLSPLIGAATTDPGLFQALEGPPGGILAEEMGLGKTLEIISLILLHPRPETNVMVYDHFLGREILASSATLIVTPTTLLDQWLSEIQRHAPSLNVLFYPGIRKASKEGQELSAEYLAQQDVIVTTYEVLRTEIWAASDEPVRSMRNAKQYESVKSPLVQVSWWRVCIDEAQMVENWSTNTAQLARRISRINAWGVTGTPVKDDIQKDLRGLLLFLRYDLFAVPGKVWNLLTTRDKQSFRELFRFLSMRHTKAMVKNEIRIPPQKRYVITMPFTAVEEQHYQSLFEELTATCGLDTQGNPLSDDWDPEDPAVQSAMRIALDRLRQTALHPEVGSRNRRALGQKSAPMRTVMEVLEAMLEQSEAAMRTDQRNLLQWQLARGQILACQKRVHDALALWKEVLNKADAWVAECRQQFRQAQEEARKAQKPDNPPSDHEDDDEADEIEREEFGSAQVGETRRRLRSALEVQHAAVFFCGNAYFTIKTDEALTVKDSDEFKELEKLEVESYDRAKEIRKEILQESHKKATKLMEHLAHQAAEQKFAEIPEFKPPTQSGLETSRIVEALIDIGGALDDQANQIDEWREHVIQLLLKPLVDEDNDEVTGEEYEQSTKLQDEILVYLQVLRTALADRSAAVTGQKNFLVEHETKVAARMAAEGDGPFPEKFLQLLAVSQAIKPPFVEGQALSSLRGVVSELRGLTVKLRQDAASGSARAAAELEIANALLKSTTSHQTDQSKAVASMEKETEKCMDTLNARLEFYRQLQEVSDMVGDYEGSREEGSLQTALQTADKQVQTLQGKLAAAEAKHRYLIHLKDTESGSEESKTCIICQSTFSIGVLTVCGHQFCKECITLWWKAHRKCPVCKRQLNSNNLHDITLKPQKLKLHPESTAAPAPSSSPNDQSFSSPTSSSKPTATTTAIYSAFNPEKLSQIKSIDLPSSGPSYTTKVDTLLRHLLWLRSSDPGAKSIIFSQYKEFLEVLALAFKRYHIGYTSFDKPNGVATFKSDPSVEVFLLSARAHSSGLNLVNASHVFICEPILNTALELQAIARVDRIGQEQETTVWLYLVEGTVEEGIYDLSVRKRLEHIGRDKDKRGEQQTDGKGKGKGKDEAAAAVVVVDDLEEANSLEMQQAKLGRLMGRDGVIAGEVVEGEDLWSCLFGHLKRGQQQEQQQQVQGGGERQLVEDPVTRGFLAAEAAEGRMVIRNGEGRA</sequence>
<keyword evidence="4" id="KW-0378">Hydrolase</keyword>
<gene>
    <name evidence="12" type="ORF">QBC41DRAFT_387460</name>
</gene>
<dbReference type="PROSITE" id="PS00518">
    <property type="entry name" value="ZF_RING_1"/>
    <property type="match status" value="1"/>
</dbReference>
<dbReference type="GO" id="GO:0061630">
    <property type="term" value="F:ubiquitin protein ligase activity"/>
    <property type="evidence" value="ECO:0007669"/>
    <property type="project" value="TreeGrafter"/>
</dbReference>
<dbReference type="PROSITE" id="PS51194">
    <property type="entry name" value="HELICASE_CTER"/>
    <property type="match status" value="1"/>
</dbReference>
<dbReference type="SUPFAM" id="SSF52540">
    <property type="entry name" value="P-loop containing nucleoside triphosphate hydrolases"/>
    <property type="match status" value="2"/>
</dbReference>
<dbReference type="InterPro" id="IPR038718">
    <property type="entry name" value="SNF2-like_sf"/>
</dbReference>
<dbReference type="PANTHER" id="PTHR45865:SF1">
    <property type="entry name" value="E3 UBIQUITIN-PROTEIN LIGASE SHPRH"/>
    <property type="match status" value="1"/>
</dbReference>
<dbReference type="Gene3D" id="3.40.50.300">
    <property type="entry name" value="P-loop containing nucleotide triphosphate hydrolases"/>
    <property type="match status" value="1"/>
</dbReference>
<feature type="domain" description="Helicase C-terminal" evidence="11">
    <location>
        <begin position="1274"/>
        <end position="1426"/>
    </location>
</feature>
<evidence type="ECO:0000259" key="10">
    <source>
        <dbReference type="PROSITE" id="PS51192"/>
    </source>
</evidence>
<feature type="region of interest" description="Disordered" evidence="8">
    <location>
        <begin position="1"/>
        <end position="65"/>
    </location>
</feature>
<evidence type="ECO:0000256" key="8">
    <source>
        <dbReference type="SAM" id="MobiDB-lite"/>
    </source>
</evidence>
<comment type="caution">
    <text evidence="12">The sequence shown here is derived from an EMBL/GenBank/DDBJ whole genome shotgun (WGS) entry which is preliminary data.</text>
</comment>
<dbReference type="Gene3D" id="3.40.50.10810">
    <property type="entry name" value="Tandem AAA-ATPase domain"/>
    <property type="match status" value="1"/>
</dbReference>
<dbReference type="CDD" id="cd18793">
    <property type="entry name" value="SF2_C_SNF"/>
    <property type="match status" value="1"/>
</dbReference>
<feature type="compositionally biased region" description="Acidic residues" evidence="8">
    <location>
        <begin position="762"/>
        <end position="773"/>
    </location>
</feature>
<feature type="domain" description="Helicase ATP-binding" evidence="10">
    <location>
        <begin position="345"/>
        <end position="546"/>
    </location>
</feature>
<evidence type="ECO:0000256" key="1">
    <source>
        <dbReference type="ARBA" id="ARBA00022723"/>
    </source>
</evidence>
<feature type="domain" description="RING-type" evidence="9">
    <location>
        <begin position="1151"/>
        <end position="1189"/>
    </location>
</feature>
<reference evidence="12" key="1">
    <citation type="submission" date="2023-06" db="EMBL/GenBank/DDBJ databases">
        <title>Genome-scale phylogeny and comparative genomics of the fungal order Sordariales.</title>
        <authorList>
            <consortium name="Lawrence Berkeley National Laboratory"/>
            <person name="Hensen N."/>
            <person name="Bonometti L."/>
            <person name="Westerberg I."/>
            <person name="Brannstrom I.O."/>
            <person name="Guillou S."/>
            <person name="Cros-Aarteil S."/>
            <person name="Calhoun S."/>
            <person name="Haridas S."/>
            <person name="Kuo A."/>
            <person name="Mondo S."/>
            <person name="Pangilinan J."/>
            <person name="Riley R."/>
            <person name="Labutti K."/>
            <person name="Andreopoulos B."/>
            <person name="Lipzen A."/>
            <person name="Chen C."/>
            <person name="Yanf M."/>
            <person name="Daum C."/>
            <person name="Ng V."/>
            <person name="Clum A."/>
            <person name="Steindorff A."/>
            <person name="Ohm R."/>
            <person name="Martin F."/>
            <person name="Silar P."/>
            <person name="Natvig D."/>
            <person name="Lalanne C."/>
            <person name="Gautier V."/>
            <person name="Ament-Velasquez S.L."/>
            <person name="Kruys A."/>
            <person name="Hutchinson M.I."/>
            <person name="Powell A.J."/>
            <person name="Barry K."/>
            <person name="Miller A.N."/>
            <person name="Grigoriev I.V."/>
            <person name="Debuchy R."/>
            <person name="Gladieux P."/>
            <person name="Thoren M.H."/>
            <person name="Johannesson H."/>
        </authorList>
    </citation>
    <scope>NUCLEOTIDE SEQUENCE</scope>
    <source>
        <strain evidence="12">CBS 307.81</strain>
    </source>
</reference>
<dbReference type="Pfam" id="PF00176">
    <property type="entry name" value="SNF2-rel_dom"/>
    <property type="match status" value="1"/>
</dbReference>
<dbReference type="InterPro" id="IPR049730">
    <property type="entry name" value="SNF2/RAD54-like_C"/>
</dbReference>
<dbReference type="GO" id="GO:0008270">
    <property type="term" value="F:zinc ion binding"/>
    <property type="evidence" value="ECO:0007669"/>
    <property type="project" value="UniProtKB-KW"/>
</dbReference>
<evidence type="ECO:0000256" key="5">
    <source>
        <dbReference type="ARBA" id="ARBA00022833"/>
    </source>
</evidence>
<dbReference type="GO" id="GO:0004386">
    <property type="term" value="F:helicase activity"/>
    <property type="evidence" value="ECO:0007669"/>
    <property type="project" value="UniProtKB-KW"/>
</dbReference>
<dbReference type="InterPro" id="IPR059033">
    <property type="entry name" value="C144_05_dom"/>
</dbReference>
<dbReference type="InterPro" id="IPR017907">
    <property type="entry name" value="Znf_RING_CS"/>
</dbReference>
<dbReference type="GO" id="GO:0000209">
    <property type="term" value="P:protein polyubiquitination"/>
    <property type="evidence" value="ECO:0007669"/>
    <property type="project" value="TreeGrafter"/>
</dbReference>
<dbReference type="FunFam" id="3.40.50.10810:FF:000059">
    <property type="entry name" value="SNF2 family helicase/ATPase, putative"/>
    <property type="match status" value="1"/>
</dbReference>
<dbReference type="PANTHER" id="PTHR45865">
    <property type="entry name" value="E3 UBIQUITIN-PROTEIN LIGASE SHPRH FAMILY MEMBER"/>
    <property type="match status" value="1"/>
</dbReference>
<dbReference type="EMBL" id="JAULSY010000264">
    <property type="protein sequence ID" value="KAK0653584.1"/>
    <property type="molecule type" value="Genomic_DNA"/>
</dbReference>
<dbReference type="InterPro" id="IPR000330">
    <property type="entry name" value="SNF2_N"/>
</dbReference>
<dbReference type="Proteomes" id="UP001174997">
    <property type="component" value="Unassembled WGS sequence"/>
</dbReference>
<evidence type="ECO:0000256" key="4">
    <source>
        <dbReference type="ARBA" id="ARBA00022801"/>
    </source>
</evidence>
<evidence type="ECO:0000313" key="12">
    <source>
        <dbReference type="EMBL" id="KAK0653584.1"/>
    </source>
</evidence>
<protein>
    <submittedName>
        <fullName evidence="12">SNF2 family helicase/ATPase</fullName>
    </submittedName>
</protein>
<evidence type="ECO:0000256" key="6">
    <source>
        <dbReference type="ARBA" id="ARBA00022840"/>
    </source>
</evidence>